<evidence type="ECO:0000259" key="1">
    <source>
        <dbReference type="Pfam" id="PF18980"/>
    </source>
</evidence>
<name>A0A1T4L468_9FIRM</name>
<evidence type="ECO:0000313" key="2">
    <source>
        <dbReference type="EMBL" id="SJZ49504.1"/>
    </source>
</evidence>
<dbReference type="InterPro" id="IPR043770">
    <property type="entry name" value="DUF5716_C"/>
</dbReference>
<dbReference type="Proteomes" id="UP000189857">
    <property type="component" value="Unassembled WGS sequence"/>
</dbReference>
<dbReference type="Gene3D" id="3.30.420.40">
    <property type="match status" value="1"/>
</dbReference>
<accession>A0A1T4L468</accession>
<feature type="domain" description="DUF5716" evidence="1">
    <location>
        <begin position="121"/>
        <end position="416"/>
    </location>
</feature>
<proteinExistence type="predicted"/>
<organism evidence="2 3">
    <name type="scientific">Eubacterium ruminantium</name>
    <dbReference type="NCBI Taxonomy" id="42322"/>
    <lineage>
        <taxon>Bacteria</taxon>
        <taxon>Bacillati</taxon>
        <taxon>Bacillota</taxon>
        <taxon>Clostridia</taxon>
        <taxon>Eubacteriales</taxon>
        <taxon>Eubacteriaceae</taxon>
        <taxon>Eubacterium</taxon>
    </lineage>
</organism>
<reference evidence="2 3" key="1">
    <citation type="submission" date="2017-02" db="EMBL/GenBank/DDBJ databases">
        <authorList>
            <person name="Peterson S.W."/>
        </authorList>
    </citation>
    <scope>NUCLEOTIDE SEQUENCE [LARGE SCALE GENOMIC DNA]</scope>
    <source>
        <strain evidence="2 3">ATCC 17233</strain>
    </source>
</reference>
<dbReference type="RefSeq" id="WP_078786368.1">
    <property type="nucleotide sequence ID" value="NZ_CACZYW010000009.1"/>
</dbReference>
<sequence length="420" mass="48600">MAEAFYIGMDLCTDFTQMSYYNDITREPESISQLNNKETYMMPNILFYSRDTEHWYVGGEASEARFSEDGIIVDSLFENLQNTEPVEIAGKKYTYRELFLMMIKLHVDSFLYRYEQAVVRKLVISIQEYNKEIHQILSDLYKIMDVPEEAIEITSHMDSGLYYIFNQEQDLWVNSVALFDYNADGLDYYRIDISRNKKPEIITVIHEDYSSQMSLAKYGTDTHSMDNDFSRIADYEVKEAYISSVFLTGIGFSGKWMKKTTNVLCQGRRVFVGQNIYTKGACYRAVGGEYKEFYDRFFIETKENVLFDVGISLGDEKDTFVPVAEGGKQWYNTHGKVEVILDDTDKVGIVYRGRHTGTEARETVMIHGIPKRPNKTTKLSLSVEFENPTDGAIIIKDLGFGKLFPTTNKIYRKEFSIKNL</sequence>
<dbReference type="AlphaFoldDB" id="A0A1T4L468"/>
<evidence type="ECO:0000313" key="3">
    <source>
        <dbReference type="Proteomes" id="UP000189857"/>
    </source>
</evidence>
<dbReference type="Pfam" id="PF18980">
    <property type="entry name" value="DUF5716_C"/>
    <property type="match status" value="1"/>
</dbReference>
<dbReference type="OrthoDB" id="1918132at2"/>
<gene>
    <name evidence="2" type="ORF">SAMN02745110_00659</name>
</gene>
<protein>
    <recommendedName>
        <fullName evidence="1">DUF5716 domain-containing protein</fullName>
    </recommendedName>
</protein>
<dbReference type="EMBL" id="FUXA01000005">
    <property type="protein sequence ID" value="SJZ49504.1"/>
    <property type="molecule type" value="Genomic_DNA"/>
</dbReference>
<keyword evidence="3" id="KW-1185">Reference proteome</keyword>